<feature type="compositionally biased region" description="Basic and acidic residues" evidence="1">
    <location>
        <begin position="67"/>
        <end position="77"/>
    </location>
</feature>
<protein>
    <submittedName>
        <fullName evidence="2">Uncharacterized protein</fullName>
    </submittedName>
</protein>
<evidence type="ECO:0000256" key="1">
    <source>
        <dbReference type="SAM" id="MobiDB-lite"/>
    </source>
</evidence>
<proteinExistence type="predicted"/>
<feature type="compositionally biased region" description="Basic residues" evidence="1">
    <location>
        <begin position="52"/>
        <end position="63"/>
    </location>
</feature>
<sequence>MRMREVAARPGHSVHWLQARMTKNKSSTTWEPGDPGSISWLICTDRNLRVTLRKRKKKRRKKVNQSSREETWHEPPTKWRMSSSNRLPTPPAPKLWPPSLNIGSRRSSRPTMPSPCWTLNRPHWTPPRA</sequence>
<reference evidence="2" key="1">
    <citation type="submission" date="2021-05" db="EMBL/GenBank/DDBJ databases">
        <authorList>
            <person name="Alioto T."/>
            <person name="Alioto T."/>
            <person name="Gomez Garrido J."/>
        </authorList>
    </citation>
    <scope>NUCLEOTIDE SEQUENCE</scope>
</reference>
<accession>A0A8D9FEI6</accession>
<dbReference type="AlphaFoldDB" id="A0A8D9FEI6"/>
<evidence type="ECO:0000313" key="2">
    <source>
        <dbReference type="EMBL" id="CAG6787137.1"/>
    </source>
</evidence>
<dbReference type="EMBL" id="HBUF01652008">
    <property type="protein sequence ID" value="CAG6787140.1"/>
    <property type="molecule type" value="Transcribed_RNA"/>
</dbReference>
<dbReference type="EMBL" id="HBUF01652007">
    <property type="protein sequence ID" value="CAG6787137.1"/>
    <property type="molecule type" value="Transcribed_RNA"/>
</dbReference>
<organism evidence="2">
    <name type="scientific">Cacopsylla melanoneura</name>
    <dbReference type="NCBI Taxonomy" id="428564"/>
    <lineage>
        <taxon>Eukaryota</taxon>
        <taxon>Metazoa</taxon>
        <taxon>Ecdysozoa</taxon>
        <taxon>Arthropoda</taxon>
        <taxon>Hexapoda</taxon>
        <taxon>Insecta</taxon>
        <taxon>Pterygota</taxon>
        <taxon>Neoptera</taxon>
        <taxon>Paraneoptera</taxon>
        <taxon>Hemiptera</taxon>
        <taxon>Sternorrhyncha</taxon>
        <taxon>Psylloidea</taxon>
        <taxon>Psyllidae</taxon>
        <taxon>Psyllinae</taxon>
        <taxon>Cacopsylla</taxon>
    </lineage>
</organism>
<feature type="region of interest" description="Disordered" evidence="1">
    <location>
        <begin position="52"/>
        <end position="129"/>
    </location>
</feature>
<name>A0A8D9FEI6_9HEMI</name>